<comment type="function">
    <text evidence="7">Catalyzes the hydrolysis of inorganic pyrophosphate (PPi) forming two phosphate ions.</text>
</comment>
<keyword evidence="4 7" id="KW-0378">Hydrolase</keyword>
<dbReference type="Gene3D" id="3.90.80.10">
    <property type="entry name" value="Inorganic pyrophosphatase"/>
    <property type="match status" value="1"/>
</dbReference>
<evidence type="ECO:0000256" key="2">
    <source>
        <dbReference type="ARBA" id="ARBA00022490"/>
    </source>
</evidence>
<feature type="binding site" evidence="7">
    <location>
        <position position="89"/>
    </location>
    <ligand>
        <name>Mg(2+)</name>
        <dbReference type="ChEBI" id="CHEBI:18420"/>
        <label>1</label>
    </ligand>
</feature>
<feature type="binding site" evidence="7">
    <location>
        <position position="42"/>
    </location>
    <ligand>
        <name>substrate</name>
    </ligand>
</feature>
<feature type="binding site" evidence="7">
    <location>
        <position position="52"/>
    </location>
    <ligand>
        <name>Mg(2+)</name>
        <dbReference type="ChEBI" id="CHEBI:18420"/>
        <label>1</label>
    </ligand>
</feature>
<dbReference type="FunFam" id="3.90.80.10:FF:000003">
    <property type="entry name" value="Inorganic pyrophosphatase"/>
    <property type="match status" value="1"/>
</dbReference>
<feature type="binding site" evidence="7">
    <location>
        <position position="57"/>
    </location>
    <ligand>
        <name>Mg(2+)</name>
        <dbReference type="ChEBI" id="CHEBI:18420"/>
        <label>1</label>
    </ligand>
</feature>
<keyword evidence="2 7" id="KW-0963">Cytoplasm</keyword>
<comment type="subcellular location">
    <subcellularLocation>
        <location evidence="7">Cytoplasm</location>
    </subcellularLocation>
</comment>
<dbReference type="PROSITE" id="PS00387">
    <property type="entry name" value="PPASE"/>
    <property type="match status" value="1"/>
</dbReference>
<dbReference type="CDD" id="cd00412">
    <property type="entry name" value="pyrophosphatase"/>
    <property type="match status" value="1"/>
</dbReference>
<name>A0A7W3T0W6_9ACTN</name>
<keyword evidence="5 7" id="KW-0460">Magnesium</keyword>
<dbReference type="InterPro" id="IPR036649">
    <property type="entry name" value="Pyrophosphatase_sf"/>
</dbReference>
<evidence type="ECO:0000256" key="5">
    <source>
        <dbReference type="ARBA" id="ARBA00022842"/>
    </source>
</evidence>
<feature type="binding site" evidence="7">
    <location>
        <position position="8"/>
    </location>
    <ligand>
        <name>Mg(2+)</name>
        <dbReference type="ChEBI" id="CHEBI:18420"/>
        <label>2</label>
    </ligand>
</feature>
<evidence type="ECO:0000313" key="9">
    <source>
        <dbReference type="Proteomes" id="UP000530234"/>
    </source>
</evidence>
<dbReference type="GO" id="GO:0005737">
    <property type="term" value="C:cytoplasm"/>
    <property type="evidence" value="ECO:0007669"/>
    <property type="project" value="UniProtKB-SubCell"/>
</dbReference>
<comment type="subunit">
    <text evidence="7">Homohexamer.</text>
</comment>
<dbReference type="AlphaFoldDB" id="A0A7W3T0W6"/>
<comment type="cofactor">
    <cofactor evidence="1 7">
        <name>Mg(2+)</name>
        <dbReference type="ChEBI" id="CHEBI:18420"/>
    </cofactor>
</comment>
<dbReference type="PANTHER" id="PTHR10286">
    <property type="entry name" value="INORGANIC PYROPHOSPHATASE"/>
    <property type="match status" value="1"/>
</dbReference>
<keyword evidence="9" id="KW-1185">Reference proteome</keyword>
<dbReference type="EMBL" id="VKHS01000065">
    <property type="protein sequence ID" value="MBB0228929.1"/>
    <property type="molecule type" value="Genomic_DNA"/>
</dbReference>
<dbReference type="GO" id="GO:0004427">
    <property type="term" value="F:inorganic diphosphate phosphatase activity"/>
    <property type="evidence" value="ECO:0007669"/>
    <property type="project" value="UniProtKB-UniRule"/>
</dbReference>
<comment type="catalytic activity">
    <reaction evidence="6 7">
        <text>diphosphate + H2O = 2 phosphate + H(+)</text>
        <dbReference type="Rhea" id="RHEA:24576"/>
        <dbReference type="ChEBI" id="CHEBI:15377"/>
        <dbReference type="ChEBI" id="CHEBI:15378"/>
        <dbReference type="ChEBI" id="CHEBI:33019"/>
        <dbReference type="ChEBI" id="CHEBI:43474"/>
        <dbReference type="EC" id="3.6.1.1"/>
    </reaction>
</comment>
<feature type="binding site" evidence="7">
    <location>
        <position position="89"/>
    </location>
    <ligand>
        <name>Mg(2+)</name>
        <dbReference type="ChEBI" id="CHEBI:18420"/>
        <label>3</label>
    </ligand>
</feature>
<reference evidence="9" key="1">
    <citation type="submission" date="2019-10" db="EMBL/GenBank/DDBJ databases">
        <title>Streptomyces sp. nov., a novel actinobacterium isolated from alkaline environment.</title>
        <authorList>
            <person name="Golinska P."/>
        </authorList>
    </citation>
    <scope>NUCLEOTIDE SEQUENCE [LARGE SCALE GENOMIC DNA]</scope>
    <source>
        <strain evidence="9">DSM 42108</strain>
    </source>
</reference>
<dbReference type="HAMAP" id="MF_00209">
    <property type="entry name" value="Inorganic_PPase"/>
    <property type="match status" value="1"/>
</dbReference>
<feature type="binding site" evidence="7">
    <location>
        <position position="16"/>
    </location>
    <ligand>
        <name>substrate</name>
    </ligand>
</feature>
<feature type="active site" description="Proton acceptor" evidence="7">
    <location>
        <position position="89"/>
    </location>
</feature>
<proteinExistence type="inferred from homology"/>
<organism evidence="8 9">
    <name type="scientific">Streptomyces calidiresistens</name>
    <dbReference type="NCBI Taxonomy" id="1485586"/>
    <lineage>
        <taxon>Bacteria</taxon>
        <taxon>Bacillati</taxon>
        <taxon>Actinomycetota</taxon>
        <taxon>Actinomycetes</taxon>
        <taxon>Kitasatosporales</taxon>
        <taxon>Streptomycetaceae</taxon>
        <taxon>Streptomyces</taxon>
    </lineage>
</organism>
<feature type="binding site" evidence="7">
    <location>
        <position position="30"/>
    </location>
    <ligand>
        <name>substrate</name>
    </ligand>
</feature>
<evidence type="ECO:0000256" key="7">
    <source>
        <dbReference type="HAMAP-Rule" id="MF_00209"/>
    </source>
</evidence>
<dbReference type="RefSeq" id="WP_182660920.1">
    <property type="nucleotide sequence ID" value="NZ_VKHS01000065.1"/>
</dbReference>
<accession>A0A7W3T0W6</accession>
<feature type="binding site" evidence="7">
    <location>
        <position position="57"/>
    </location>
    <ligand>
        <name>Mg(2+)</name>
        <dbReference type="ChEBI" id="CHEBI:18420"/>
        <label>2</label>
    </ligand>
</feature>
<evidence type="ECO:0000256" key="1">
    <source>
        <dbReference type="ARBA" id="ARBA00001946"/>
    </source>
</evidence>
<evidence type="ECO:0000313" key="8">
    <source>
        <dbReference type="EMBL" id="MBB0228929.1"/>
    </source>
</evidence>
<sequence>MEFDVTIEIPKGSRNKYEVDHETGRLRLDRHLFTSTVYPADYGFVENTLGEDGDPLDALVLLDEPTFPGCLIRCRAIGMFRMTDEAGGDDKLLCVPAGDPRMEHLADIGDVSEFDRLEIQHFFEVYKDLEPGKSVEGADWVGRADAEAEIERSFKRLSDRGGDKH</sequence>
<dbReference type="Pfam" id="PF00719">
    <property type="entry name" value="Pyrophosphatase"/>
    <property type="match status" value="1"/>
</dbReference>
<dbReference type="InterPro" id="IPR008162">
    <property type="entry name" value="Pyrophosphatase"/>
</dbReference>
<evidence type="ECO:0000256" key="3">
    <source>
        <dbReference type="ARBA" id="ARBA00022723"/>
    </source>
</evidence>
<keyword evidence="3 7" id="KW-0479">Metal-binding</keyword>
<evidence type="ECO:0000256" key="6">
    <source>
        <dbReference type="ARBA" id="ARBA00047820"/>
    </source>
</evidence>
<dbReference type="Proteomes" id="UP000530234">
    <property type="component" value="Unassembled WGS sequence"/>
</dbReference>
<comment type="caution">
    <text evidence="8">The sequence shown here is derived from an EMBL/GenBank/DDBJ whole genome shotgun (WGS) entry which is preliminary data.</text>
</comment>
<dbReference type="GO" id="GO:0000287">
    <property type="term" value="F:magnesium ion binding"/>
    <property type="evidence" value="ECO:0007669"/>
    <property type="project" value="UniProtKB-UniRule"/>
</dbReference>
<protein>
    <recommendedName>
        <fullName evidence="7">Inorganic pyrophosphatase</fullName>
        <ecNumber evidence="7">3.6.1.1</ecNumber>
    </recommendedName>
    <alternativeName>
        <fullName evidence="7">Pyrophosphate phospho-hydrolase</fullName>
        <shortName evidence="7">PPase</shortName>
    </alternativeName>
</protein>
<comment type="similarity">
    <text evidence="7">Belongs to the PPase family.</text>
</comment>
<dbReference type="SUPFAM" id="SSF50324">
    <property type="entry name" value="Inorganic pyrophosphatase"/>
    <property type="match status" value="1"/>
</dbReference>
<dbReference type="EC" id="3.6.1.1" evidence="7"/>
<feature type="binding site" evidence="7">
    <location>
        <position position="84"/>
    </location>
    <ligand>
        <name>Mg(2+)</name>
        <dbReference type="ChEBI" id="CHEBI:18420"/>
        <label>3</label>
    </ligand>
</feature>
<feature type="binding site" evidence="7">
    <location>
        <position position="126"/>
    </location>
    <ligand>
        <name>substrate</name>
    </ligand>
</feature>
<gene>
    <name evidence="7" type="primary">ppa</name>
    <name evidence="8" type="ORF">FOE67_05215</name>
</gene>
<dbReference type="GO" id="GO:0006796">
    <property type="term" value="P:phosphate-containing compound metabolic process"/>
    <property type="evidence" value="ECO:0007669"/>
    <property type="project" value="InterPro"/>
</dbReference>
<evidence type="ECO:0000256" key="4">
    <source>
        <dbReference type="ARBA" id="ARBA00022801"/>
    </source>
</evidence>